<dbReference type="GO" id="GO:0031398">
    <property type="term" value="P:positive regulation of protein ubiquitination"/>
    <property type="evidence" value="ECO:0007669"/>
    <property type="project" value="TreeGrafter"/>
</dbReference>
<dbReference type="InterPro" id="IPR001370">
    <property type="entry name" value="BIR_rpt"/>
</dbReference>
<dbReference type="PROSITE" id="PS50143">
    <property type="entry name" value="BIR_REPEAT_2"/>
    <property type="match status" value="1"/>
</dbReference>
<dbReference type="SUPFAM" id="SSF57924">
    <property type="entry name" value="Inhibitor of apoptosis (IAP) repeat"/>
    <property type="match status" value="1"/>
</dbReference>
<dbReference type="Gene3D" id="1.10.1170.10">
    <property type="entry name" value="Inhibitor Of Apoptosis Protein (2mihbC-IAP-1), Chain A"/>
    <property type="match status" value="1"/>
</dbReference>
<protein>
    <submittedName>
        <fullName evidence="1">Uncharacterized protein</fullName>
    </submittedName>
</protein>
<dbReference type="GO" id="GO:0005634">
    <property type="term" value="C:nucleus"/>
    <property type="evidence" value="ECO:0007669"/>
    <property type="project" value="TreeGrafter"/>
</dbReference>
<proteinExistence type="predicted"/>
<dbReference type="GO" id="GO:0043066">
    <property type="term" value="P:negative regulation of apoptotic process"/>
    <property type="evidence" value="ECO:0007669"/>
    <property type="project" value="TreeGrafter"/>
</dbReference>
<dbReference type="OrthoDB" id="5855668at2759"/>
<dbReference type="InterPro" id="IPR050784">
    <property type="entry name" value="IAP"/>
</dbReference>
<dbReference type="GO" id="GO:0043027">
    <property type="term" value="F:cysteine-type endopeptidase inhibitor activity involved in apoptotic process"/>
    <property type="evidence" value="ECO:0007669"/>
    <property type="project" value="TreeGrafter"/>
</dbReference>
<dbReference type="Proteomes" id="UP000235965">
    <property type="component" value="Unassembled WGS sequence"/>
</dbReference>
<dbReference type="InParanoid" id="A0A2J7QL55"/>
<keyword evidence="2" id="KW-1185">Reference proteome</keyword>
<dbReference type="GO" id="GO:0005737">
    <property type="term" value="C:cytoplasm"/>
    <property type="evidence" value="ECO:0007669"/>
    <property type="project" value="TreeGrafter"/>
</dbReference>
<accession>A0A2J7QL55</accession>
<comment type="caution">
    <text evidence="1">The sequence shown here is derived from an EMBL/GenBank/DDBJ whole genome shotgun (WGS) entry which is preliminary data.</text>
</comment>
<dbReference type="STRING" id="105785.A0A2J7QL55"/>
<dbReference type="GO" id="GO:0061630">
    <property type="term" value="F:ubiquitin protein ligase activity"/>
    <property type="evidence" value="ECO:0007669"/>
    <property type="project" value="TreeGrafter"/>
</dbReference>
<dbReference type="Pfam" id="PF00653">
    <property type="entry name" value="BIR"/>
    <property type="match status" value="1"/>
</dbReference>
<sequence length="210" mass="23502">MEDIPSTDSGDVTTSGAVATTNHNLLTPEELQKHGIHQSCGPLHPSYNTYDARERSFESWPRSLKQKLDKLSEASFYYTGKEDQTVCFHCGGGLKDWEETDDPWVEHAVWFPKCIHVVLIKGWTFIEECRQLKEARMPVQDAKDLLDVQKAHASSSSGQCKVETPASASATQENISEEKVIDDAPVCQICFMEERGVVFLRCGHLVACVK</sequence>
<organism evidence="1 2">
    <name type="scientific">Cryptotermes secundus</name>
    <dbReference type="NCBI Taxonomy" id="105785"/>
    <lineage>
        <taxon>Eukaryota</taxon>
        <taxon>Metazoa</taxon>
        <taxon>Ecdysozoa</taxon>
        <taxon>Arthropoda</taxon>
        <taxon>Hexapoda</taxon>
        <taxon>Insecta</taxon>
        <taxon>Pterygota</taxon>
        <taxon>Neoptera</taxon>
        <taxon>Polyneoptera</taxon>
        <taxon>Dictyoptera</taxon>
        <taxon>Blattodea</taxon>
        <taxon>Blattoidea</taxon>
        <taxon>Termitoidae</taxon>
        <taxon>Kalotermitidae</taxon>
        <taxon>Cryptotermitinae</taxon>
        <taxon>Cryptotermes</taxon>
    </lineage>
</organism>
<dbReference type="AlphaFoldDB" id="A0A2J7QL55"/>
<gene>
    <name evidence="1" type="ORF">B7P43_G07821</name>
</gene>
<name>A0A2J7QL55_9NEOP</name>
<dbReference type="Gene3D" id="3.30.40.10">
    <property type="entry name" value="Zinc/RING finger domain, C3HC4 (zinc finger)"/>
    <property type="match status" value="1"/>
</dbReference>
<dbReference type="PANTHER" id="PTHR10044">
    <property type="entry name" value="INHIBITOR OF APOPTOSIS"/>
    <property type="match status" value="1"/>
</dbReference>
<dbReference type="InterPro" id="IPR013083">
    <property type="entry name" value="Znf_RING/FYVE/PHD"/>
</dbReference>
<dbReference type="CDD" id="cd00022">
    <property type="entry name" value="BIR"/>
    <property type="match status" value="1"/>
</dbReference>
<dbReference type="GO" id="GO:0051726">
    <property type="term" value="P:regulation of cell cycle"/>
    <property type="evidence" value="ECO:0007669"/>
    <property type="project" value="TreeGrafter"/>
</dbReference>
<reference evidence="1 2" key="1">
    <citation type="submission" date="2017-12" db="EMBL/GenBank/DDBJ databases">
        <title>Hemimetabolous genomes reveal molecular basis of termite eusociality.</title>
        <authorList>
            <person name="Harrison M.C."/>
            <person name="Jongepier E."/>
            <person name="Robertson H.M."/>
            <person name="Arning N."/>
            <person name="Bitard-Feildel T."/>
            <person name="Chao H."/>
            <person name="Childers C.P."/>
            <person name="Dinh H."/>
            <person name="Doddapaneni H."/>
            <person name="Dugan S."/>
            <person name="Gowin J."/>
            <person name="Greiner C."/>
            <person name="Han Y."/>
            <person name="Hu H."/>
            <person name="Hughes D.S.T."/>
            <person name="Huylmans A.-K."/>
            <person name="Kemena C."/>
            <person name="Kremer L.P.M."/>
            <person name="Lee S.L."/>
            <person name="Lopez-Ezquerra A."/>
            <person name="Mallet L."/>
            <person name="Monroy-Kuhn J.M."/>
            <person name="Moser A."/>
            <person name="Murali S.C."/>
            <person name="Muzny D.M."/>
            <person name="Otani S."/>
            <person name="Piulachs M.-D."/>
            <person name="Poelchau M."/>
            <person name="Qu J."/>
            <person name="Schaub F."/>
            <person name="Wada-Katsumata A."/>
            <person name="Worley K.C."/>
            <person name="Xie Q."/>
            <person name="Ylla G."/>
            <person name="Poulsen M."/>
            <person name="Gibbs R.A."/>
            <person name="Schal C."/>
            <person name="Richards S."/>
            <person name="Belles X."/>
            <person name="Korb J."/>
            <person name="Bornberg-Bauer E."/>
        </authorList>
    </citation>
    <scope>NUCLEOTIDE SEQUENCE [LARGE SCALE GENOMIC DNA]</scope>
    <source>
        <tissue evidence="1">Whole body</tissue>
    </source>
</reference>
<dbReference type="EMBL" id="NEVH01013250">
    <property type="protein sequence ID" value="PNF29316.1"/>
    <property type="molecule type" value="Genomic_DNA"/>
</dbReference>
<evidence type="ECO:0000313" key="1">
    <source>
        <dbReference type="EMBL" id="PNF29316.1"/>
    </source>
</evidence>
<evidence type="ECO:0000313" key="2">
    <source>
        <dbReference type="Proteomes" id="UP000235965"/>
    </source>
</evidence>
<dbReference type="SMART" id="SM00238">
    <property type="entry name" value="BIR"/>
    <property type="match status" value="1"/>
</dbReference>
<dbReference type="PANTHER" id="PTHR10044:SF139">
    <property type="entry name" value="DEATH-ASSOCIATED INHIBITOR OF APOPTOSIS 2"/>
    <property type="match status" value="1"/>
</dbReference>